<evidence type="ECO:0000256" key="5">
    <source>
        <dbReference type="ARBA" id="ARBA00022989"/>
    </source>
</evidence>
<evidence type="ECO:0000256" key="7">
    <source>
        <dbReference type="RuleBase" id="RU363032"/>
    </source>
</evidence>
<dbReference type="STRING" id="610130.Closa_3983"/>
<feature type="transmembrane region" description="Helical" evidence="7">
    <location>
        <begin position="83"/>
        <end position="104"/>
    </location>
</feature>
<dbReference type="GO" id="GO:0055085">
    <property type="term" value="P:transmembrane transport"/>
    <property type="evidence" value="ECO:0007669"/>
    <property type="project" value="InterPro"/>
</dbReference>
<dbReference type="eggNOG" id="COG1175">
    <property type="taxonomic scope" value="Bacteria"/>
</dbReference>
<feature type="transmembrane region" description="Helical" evidence="7">
    <location>
        <begin position="256"/>
        <end position="274"/>
    </location>
</feature>
<evidence type="ECO:0000256" key="3">
    <source>
        <dbReference type="ARBA" id="ARBA00022475"/>
    </source>
</evidence>
<dbReference type="SUPFAM" id="SSF161098">
    <property type="entry name" value="MetI-like"/>
    <property type="match status" value="1"/>
</dbReference>
<dbReference type="KEGG" id="csh:Closa_3983"/>
<feature type="transmembrane region" description="Helical" evidence="7">
    <location>
        <begin position="18"/>
        <end position="38"/>
    </location>
</feature>
<dbReference type="AlphaFoldDB" id="D9R1H1"/>
<organism evidence="9 10">
    <name type="scientific">Lacrimispora saccharolytica (strain ATCC 35040 / DSM 2544 / NRCC 2533 / WM1)</name>
    <name type="common">Clostridium saccharolyticum</name>
    <dbReference type="NCBI Taxonomy" id="610130"/>
    <lineage>
        <taxon>Bacteria</taxon>
        <taxon>Bacillati</taxon>
        <taxon>Bacillota</taxon>
        <taxon>Clostridia</taxon>
        <taxon>Lachnospirales</taxon>
        <taxon>Lachnospiraceae</taxon>
        <taxon>Lacrimispora</taxon>
    </lineage>
</organism>
<feature type="domain" description="ABC transmembrane type-1" evidence="8">
    <location>
        <begin position="79"/>
        <end position="300"/>
    </location>
</feature>
<evidence type="ECO:0000313" key="10">
    <source>
        <dbReference type="Proteomes" id="UP000001662"/>
    </source>
</evidence>
<keyword evidence="6 7" id="KW-0472">Membrane</keyword>
<keyword evidence="2 7" id="KW-0813">Transport</keyword>
<dbReference type="InterPro" id="IPR000515">
    <property type="entry name" value="MetI-like"/>
</dbReference>
<evidence type="ECO:0000256" key="4">
    <source>
        <dbReference type="ARBA" id="ARBA00022692"/>
    </source>
</evidence>
<sequence>MIKEAGEVFNVKKNKTMIAVFLTPAILMFVLVFLYPIFRTILMSFFKIEGITDSMTKWQFTGLANYSKLAGTSLFRISMWNLFRIWLIGGLIVMSLALLFAVIITSGIRFKSFFRAMIYLPNVVSAVALATMWLQYVYSPKFGLLKNVFSSIGLTYLSKVQWLDNDHKFMALLIAYCFGMVGYHMLIFASGIERIGEDYYEAATLDGANKINQFRYITFPLLKGVFKTNITMWSVTSVGFFVWSQLFSTVTADTQTITPMVYMYMMIFGAGNSMTERNAGLGASIGVLLSICVVAVFLICNKLIKDDDLEF</sequence>
<evidence type="ECO:0000313" key="9">
    <source>
        <dbReference type="EMBL" id="ADL06494.1"/>
    </source>
</evidence>
<dbReference type="CDD" id="cd06261">
    <property type="entry name" value="TM_PBP2"/>
    <property type="match status" value="1"/>
</dbReference>
<dbReference type="PROSITE" id="PS50928">
    <property type="entry name" value="ABC_TM1"/>
    <property type="match status" value="1"/>
</dbReference>
<comment type="similarity">
    <text evidence="7">Belongs to the binding-protein-dependent transport system permease family.</text>
</comment>
<dbReference type="InterPro" id="IPR050809">
    <property type="entry name" value="UgpAE/MalFG_permease"/>
</dbReference>
<dbReference type="Proteomes" id="UP000001662">
    <property type="component" value="Chromosome"/>
</dbReference>
<keyword evidence="10" id="KW-1185">Reference proteome</keyword>
<dbReference type="Pfam" id="PF00528">
    <property type="entry name" value="BPD_transp_1"/>
    <property type="match status" value="1"/>
</dbReference>
<evidence type="ECO:0000256" key="2">
    <source>
        <dbReference type="ARBA" id="ARBA00022448"/>
    </source>
</evidence>
<evidence type="ECO:0000259" key="8">
    <source>
        <dbReference type="PROSITE" id="PS50928"/>
    </source>
</evidence>
<feature type="transmembrane region" description="Helical" evidence="7">
    <location>
        <begin position="116"/>
        <end position="138"/>
    </location>
</feature>
<keyword evidence="5 7" id="KW-1133">Transmembrane helix</keyword>
<keyword evidence="4 7" id="KW-0812">Transmembrane</keyword>
<reference evidence="9" key="1">
    <citation type="submission" date="2010-07" db="EMBL/GenBank/DDBJ databases">
        <title>Complete sequence of Clostridium saccharolyticum WM1.</title>
        <authorList>
            <consortium name="US DOE Joint Genome Institute"/>
            <person name="Lucas S."/>
            <person name="Copeland A."/>
            <person name="Lapidus A."/>
            <person name="Cheng J.-F."/>
            <person name="Bruce D."/>
            <person name="Goodwin L."/>
            <person name="Pitluck S."/>
            <person name="Chertkov O."/>
            <person name="Detter J.C."/>
            <person name="Han C."/>
            <person name="Tapia R."/>
            <person name="Land M."/>
            <person name="Hauser L."/>
            <person name="Chang Y.-J."/>
            <person name="Jeffries C."/>
            <person name="Kyrpides N."/>
            <person name="Ivanova N."/>
            <person name="Mikhailova N."/>
            <person name="Mouttaki H."/>
            <person name="Lin L."/>
            <person name="Zhou J."/>
            <person name="Hemme C.L."/>
            <person name="Woyke T."/>
        </authorList>
    </citation>
    <scope>NUCLEOTIDE SEQUENCE [LARGE SCALE GENOMIC DNA]</scope>
    <source>
        <strain evidence="9">WM1</strain>
    </source>
</reference>
<dbReference type="InterPro" id="IPR035906">
    <property type="entry name" value="MetI-like_sf"/>
</dbReference>
<evidence type="ECO:0000256" key="6">
    <source>
        <dbReference type="ARBA" id="ARBA00023136"/>
    </source>
</evidence>
<dbReference type="Gene3D" id="1.10.3720.10">
    <property type="entry name" value="MetI-like"/>
    <property type="match status" value="1"/>
</dbReference>
<accession>D9R1H1</accession>
<dbReference type="GO" id="GO:0005886">
    <property type="term" value="C:plasma membrane"/>
    <property type="evidence" value="ECO:0007669"/>
    <property type="project" value="UniProtKB-SubCell"/>
</dbReference>
<dbReference type="HOGENOM" id="CLU_016047_0_0_9"/>
<evidence type="ECO:0000256" key="1">
    <source>
        <dbReference type="ARBA" id="ARBA00004651"/>
    </source>
</evidence>
<dbReference type="PANTHER" id="PTHR43227:SF7">
    <property type="entry name" value="ARABINOOLIGOSACCHARIDES TRANSPORT SYSTEM PERMEASE PROTEIN ARAP"/>
    <property type="match status" value="1"/>
</dbReference>
<dbReference type="EMBL" id="CP002109">
    <property type="protein sequence ID" value="ADL06494.1"/>
    <property type="molecule type" value="Genomic_DNA"/>
</dbReference>
<feature type="transmembrane region" description="Helical" evidence="7">
    <location>
        <begin position="230"/>
        <end position="250"/>
    </location>
</feature>
<keyword evidence="3" id="KW-1003">Cell membrane</keyword>
<comment type="subcellular location">
    <subcellularLocation>
        <location evidence="1 7">Cell membrane</location>
        <topology evidence="1 7">Multi-pass membrane protein</topology>
    </subcellularLocation>
</comment>
<name>D9R1H1_LACSW</name>
<dbReference type="PANTHER" id="PTHR43227">
    <property type="entry name" value="BLL4140 PROTEIN"/>
    <property type="match status" value="1"/>
</dbReference>
<gene>
    <name evidence="9" type="ordered locus">Closa_3983</name>
</gene>
<feature type="transmembrane region" description="Helical" evidence="7">
    <location>
        <begin position="281"/>
        <end position="304"/>
    </location>
</feature>
<proteinExistence type="inferred from homology"/>
<protein>
    <submittedName>
        <fullName evidence="9">Binding-protein-dependent transport systems inner membrane component</fullName>
    </submittedName>
</protein>
<feature type="transmembrane region" description="Helical" evidence="7">
    <location>
        <begin position="169"/>
        <end position="189"/>
    </location>
</feature>
<dbReference type="PaxDb" id="610130-Closa_3983"/>